<dbReference type="Proteomes" id="UP000536179">
    <property type="component" value="Unassembled WGS sequence"/>
</dbReference>
<feature type="domain" description="Transposase IS200-like" evidence="1">
    <location>
        <begin position="13"/>
        <end position="134"/>
    </location>
</feature>
<dbReference type="GO" id="GO:0032259">
    <property type="term" value="P:methylation"/>
    <property type="evidence" value="ECO:0007669"/>
    <property type="project" value="UniProtKB-KW"/>
</dbReference>
<dbReference type="GO" id="GO:0043565">
    <property type="term" value="F:sequence-specific DNA binding"/>
    <property type="evidence" value="ECO:0007669"/>
    <property type="project" value="TreeGrafter"/>
</dbReference>
<gene>
    <name evidence="2" type="ORF">FHS27_002583</name>
</gene>
<evidence type="ECO:0000313" key="2">
    <source>
        <dbReference type="EMBL" id="MBB3206771.1"/>
    </source>
</evidence>
<dbReference type="InterPro" id="IPR002686">
    <property type="entry name" value="Transposase_17"/>
</dbReference>
<dbReference type="GO" id="GO:0006313">
    <property type="term" value="P:DNA transposition"/>
    <property type="evidence" value="ECO:0007669"/>
    <property type="project" value="InterPro"/>
</dbReference>
<dbReference type="SMART" id="SM01321">
    <property type="entry name" value="Y1_Tnp"/>
    <property type="match status" value="1"/>
</dbReference>
<reference evidence="2 3" key="1">
    <citation type="submission" date="2020-08" db="EMBL/GenBank/DDBJ databases">
        <title>Genomic Encyclopedia of Type Strains, Phase III (KMG-III): the genomes of soil and plant-associated and newly described type strains.</title>
        <authorList>
            <person name="Whitman W."/>
        </authorList>
    </citation>
    <scope>NUCLEOTIDE SEQUENCE [LARGE SCALE GENOMIC DNA]</scope>
    <source>
        <strain evidence="2 3">CECT 8075</strain>
    </source>
</reference>
<dbReference type="InterPro" id="IPR052715">
    <property type="entry name" value="RAYT_transposase"/>
</dbReference>
<proteinExistence type="predicted"/>
<sequence length="169" mass="19570">MLFSQYDKYLDQVSAIEWLRDPAVASMLRQNLYHHDGEKYHLHAYCIMPNHVHVVLTPSPKFIEDSSRSSHAVGEAFDKGSPLSRIMHSLKSYTANEANKLLERSGRFWQPESYDHWIRDEEEMERIVSYICSNPIAANLASKPEDWPWCSCHDRFQLDGDTSGWLPAS</sequence>
<dbReference type="InterPro" id="IPR036515">
    <property type="entry name" value="Transposase_17_sf"/>
</dbReference>
<organism evidence="2 3">
    <name type="scientific">Aporhodopirellula rubra</name>
    <dbReference type="NCBI Taxonomy" id="980271"/>
    <lineage>
        <taxon>Bacteria</taxon>
        <taxon>Pseudomonadati</taxon>
        <taxon>Planctomycetota</taxon>
        <taxon>Planctomycetia</taxon>
        <taxon>Pirellulales</taxon>
        <taxon>Pirellulaceae</taxon>
        <taxon>Aporhodopirellula</taxon>
    </lineage>
</organism>
<dbReference type="GO" id="GO:0004803">
    <property type="term" value="F:transposase activity"/>
    <property type="evidence" value="ECO:0007669"/>
    <property type="project" value="InterPro"/>
</dbReference>
<dbReference type="Gene3D" id="3.30.70.1290">
    <property type="entry name" value="Transposase IS200-like"/>
    <property type="match status" value="1"/>
</dbReference>
<dbReference type="RefSeq" id="WP_246419643.1">
    <property type="nucleotide sequence ID" value="NZ_JACHXU010000007.1"/>
</dbReference>
<name>A0A7W5DYB1_9BACT</name>
<keyword evidence="2" id="KW-0489">Methyltransferase</keyword>
<dbReference type="PANTHER" id="PTHR36966">
    <property type="entry name" value="REP-ASSOCIATED TYROSINE TRANSPOSASE"/>
    <property type="match status" value="1"/>
</dbReference>
<evidence type="ECO:0000259" key="1">
    <source>
        <dbReference type="SMART" id="SM01321"/>
    </source>
</evidence>
<comment type="caution">
    <text evidence="2">The sequence shown here is derived from an EMBL/GenBank/DDBJ whole genome shotgun (WGS) entry which is preliminary data.</text>
</comment>
<dbReference type="AlphaFoldDB" id="A0A7W5DYB1"/>
<dbReference type="SUPFAM" id="SSF143422">
    <property type="entry name" value="Transposase IS200-like"/>
    <property type="match status" value="1"/>
</dbReference>
<dbReference type="PANTHER" id="PTHR36966:SF1">
    <property type="entry name" value="REP-ASSOCIATED TYROSINE TRANSPOSASE"/>
    <property type="match status" value="1"/>
</dbReference>
<protein>
    <submittedName>
        <fullName evidence="2">Putative DNA methylase</fullName>
    </submittedName>
</protein>
<dbReference type="EMBL" id="JACHXU010000007">
    <property type="protein sequence ID" value="MBB3206771.1"/>
    <property type="molecule type" value="Genomic_DNA"/>
</dbReference>
<dbReference type="GO" id="GO:0008168">
    <property type="term" value="F:methyltransferase activity"/>
    <property type="evidence" value="ECO:0007669"/>
    <property type="project" value="UniProtKB-KW"/>
</dbReference>
<keyword evidence="2" id="KW-0808">Transferase</keyword>
<keyword evidence="3" id="KW-1185">Reference proteome</keyword>
<accession>A0A7W5DYB1</accession>
<evidence type="ECO:0000313" key="3">
    <source>
        <dbReference type="Proteomes" id="UP000536179"/>
    </source>
</evidence>